<feature type="domain" description="Tubulin binding cofactor C-like" evidence="2">
    <location>
        <begin position="98"/>
        <end position="146"/>
    </location>
</feature>
<feature type="region of interest" description="Disordered" evidence="1">
    <location>
        <begin position="1"/>
        <end position="64"/>
    </location>
</feature>
<evidence type="ECO:0000259" key="2">
    <source>
        <dbReference type="Pfam" id="PF07986"/>
    </source>
</evidence>
<evidence type="ECO:0000256" key="1">
    <source>
        <dbReference type="SAM" id="MobiDB-lite"/>
    </source>
</evidence>
<proteinExistence type="predicted"/>
<evidence type="ECO:0000313" key="4">
    <source>
        <dbReference type="Proteomes" id="UP000033188"/>
    </source>
</evidence>
<accession>A0A061DAU8</accession>
<dbReference type="RefSeq" id="XP_012769869.1">
    <property type="nucleotide sequence ID" value="XM_012914415.1"/>
</dbReference>
<name>A0A061DAU8_BABBI</name>
<dbReference type="AlphaFoldDB" id="A0A061DAU8"/>
<dbReference type="InterPro" id="IPR016098">
    <property type="entry name" value="CAP/MinC_C"/>
</dbReference>
<dbReference type="Proteomes" id="UP000033188">
    <property type="component" value="Chromosome 4"/>
</dbReference>
<dbReference type="VEuPathDB" id="PiroplasmaDB:BBBOND_0401750"/>
<dbReference type="InterPro" id="IPR012945">
    <property type="entry name" value="Tubulin-bd_cofactor_C_dom"/>
</dbReference>
<dbReference type="GeneID" id="24566224"/>
<evidence type="ECO:0000313" key="3">
    <source>
        <dbReference type="EMBL" id="CDR97683.1"/>
    </source>
</evidence>
<keyword evidence="4" id="KW-1185">Reference proteome</keyword>
<organism evidence="3 4">
    <name type="scientific">Babesia bigemina</name>
    <dbReference type="NCBI Taxonomy" id="5866"/>
    <lineage>
        <taxon>Eukaryota</taxon>
        <taxon>Sar</taxon>
        <taxon>Alveolata</taxon>
        <taxon>Apicomplexa</taxon>
        <taxon>Aconoidasida</taxon>
        <taxon>Piroplasmida</taxon>
        <taxon>Babesiidae</taxon>
        <taxon>Babesia</taxon>
    </lineage>
</organism>
<dbReference type="Pfam" id="PF07986">
    <property type="entry name" value="TBCC"/>
    <property type="match status" value="1"/>
</dbReference>
<dbReference type="OrthoDB" id="194775at2759"/>
<dbReference type="Gene3D" id="2.160.20.70">
    <property type="match status" value="1"/>
</dbReference>
<reference evidence="4" key="1">
    <citation type="journal article" date="2014" name="Nucleic Acids Res.">
        <title>The evolutionary dynamics of variant antigen genes in Babesia reveal a history of genomic innovation underlying host-parasite interaction.</title>
        <authorList>
            <person name="Jackson A.P."/>
            <person name="Otto T.D."/>
            <person name="Darby A."/>
            <person name="Ramaprasad A."/>
            <person name="Xia D."/>
            <person name="Echaide I.E."/>
            <person name="Farber M."/>
            <person name="Gahlot S."/>
            <person name="Gamble J."/>
            <person name="Gupta D."/>
            <person name="Gupta Y."/>
            <person name="Jackson L."/>
            <person name="Malandrin L."/>
            <person name="Malas T.B."/>
            <person name="Moussa E."/>
            <person name="Nair M."/>
            <person name="Reid A.J."/>
            <person name="Sanders M."/>
            <person name="Sharma J."/>
            <person name="Tracey A."/>
            <person name="Quail M.A."/>
            <person name="Weir W."/>
            <person name="Wastling J.M."/>
            <person name="Hall N."/>
            <person name="Willadsen P."/>
            <person name="Lingelbach K."/>
            <person name="Shiels B."/>
            <person name="Tait A."/>
            <person name="Berriman M."/>
            <person name="Allred D.R."/>
            <person name="Pain A."/>
        </authorList>
    </citation>
    <scope>NUCLEOTIDE SEQUENCE [LARGE SCALE GENOMIC DNA]</scope>
    <source>
        <strain evidence="4">Bond</strain>
    </source>
</reference>
<gene>
    <name evidence="3" type="ORF">BBBOND_0401750</name>
</gene>
<dbReference type="KEGG" id="bbig:BBBOND_0401750"/>
<protein>
    <recommendedName>
        <fullName evidence="2">Tubulin binding cofactor C-like domain-containing protein</fullName>
    </recommendedName>
</protein>
<dbReference type="OMA" id="EATNINH"/>
<dbReference type="EMBL" id="LK391710">
    <property type="protein sequence ID" value="CDR97683.1"/>
    <property type="molecule type" value="Genomic_DNA"/>
</dbReference>
<sequence length="147" mass="15519">MLQNATRTLEGRQQAAPVRSTFSFKPVRSRQTAAASDAAPSVPPAETSGTASVARPEPKSGVSVENGTLRIQGLSGIDVVRCGAELHGIGTVMMRDLDIRIGVARGSAILHSLCASTMLICCRQLRIANSVGSKFLTDTVTMPIIER</sequence>